<evidence type="ECO:0000256" key="2">
    <source>
        <dbReference type="ARBA" id="ARBA00012759"/>
    </source>
</evidence>
<evidence type="ECO:0000313" key="7">
    <source>
        <dbReference type="Proteomes" id="UP001557470"/>
    </source>
</evidence>
<feature type="region of interest" description="Disordered" evidence="4">
    <location>
        <begin position="248"/>
        <end position="277"/>
    </location>
</feature>
<feature type="compositionally biased region" description="Basic residues" evidence="4">
    <location>
        <begin position="7"/>
        <end position="28"/>
    </location>
</feature>
<dbReference type="AlphaFoldDB" id="A0ABD0XDN9"/>
<dbReference type="PROSITE" id="PS00973">
    <property type="entry name" value="USP_2"/>
    <property type="match status" value="1"/>
</dbReference>
<dbReference type="EMBL" id="JAGEUA010000002">
    <property type="protein sequence ID" value="KAL1005932.1"/>
    <property type="molecule type" value="Genomic_DNA"/>
</dbReference>
<feature type="compositionally biased region" description="Basic and acidic residues" evidence="4">
    <location>
        <begin position="1075"/>
        <end position="1088"/>
    </location>
</feature>
<comment type="caution">
    <text evidence="6">The sequence shown here is derived from an EMBL/GenBank/DDBJ whole genome shotgun (WGS) entry which is preliminary data.</text>
</comment>
<dbReference type="InterPro" id="IPR038765">
    <property type="entry name" value="Papain-like_cys_pep_sf"/>
</dbReference>
<feature type="domain" description="USP" evidence="5">
    <location>
        <begin position="129"/>
        <end position="781"/>
    </location>
</feature>
<dbReference type="PROSITE" id="PS50235">
    <property type="entry name" value="USP_3"/>
    <property type="match status" value="1"/>
</dbReference>
<dbReference type="InterPro" id="IPR028889">
    <property type="entry name" value="USP"/>
</dbReference>
<evidence type="ECO:0000256" key="3">
    <source>
        <dbReference type="ARBA" id="ARBA00022801"/>
    </source>
</evidence>
<feature type="region of interest" description="Disordered" evidence="4">
    <location>
        <begin position="818"/>
        <end position="853"/>
    </location>
</feature>
<dbReference type="EC" id="3.4.19.12" evidence="2"/>
<reference evidence="6 7" key="1">
    <citation type="submission" date="2024-06" db="EMBL/GenBank/DDBJ databases">
        <authorList>
            <person name="Pan Q."/>
            <person name="Wen M."/>
            <person name="Jouanno E."/>
            <person name="Zahm M."/>
            <person name="Klopp C."/>
            <person name="Cabau C."/>
            <person name="Louis A."/>
            <person name="Berthelot C."/>
            <person name="Parey E."/>
            <person name="Roest Crollius H."/>
            <person name="Montfort J."/>
            <person name="Robinson-Rechavi M."/>
            <person name="Bouchez O."/>
            <person name="Lampietro C."/>
            <person name="Lopez Roques C."/>
            <person name="Donnadieu C."/>
            <person name="Postlethwait J."/>
            <person name="Bobe J."/>
            <person name="Verreycken H."/>
            <person name="Guiguen Y."/>
        </authorList>
    </citation>
    <scope>NUCLEOTIDE SEQUENCE [LARGE SCALE GENOMIC DNA]</scope>
    <source>
        <strain evidence="6">Up_M1</strain>
        <tissue evidence="6">Testis</tissue>
    </source>
</reference>
<dbReference type="GO" id="GO:0004843">
    <property type="term" value="F:cysteine-type deubiquitinase activity"/>
    <property type="evidence" value="ECO:0007669"/>
    <property type="project" value="UniProtKB-EC"/>
</dbReference>
<feature type="compositionally biased region" description="Basic and acidic residues" evidence="4">
    <location>
        <begin position="1044"/>
        <end position="1053"/>
    </location>
</feature>
<evidence type="ECO:0000259" key="5">
    <source>
        <dbReference type="PROSITE" id="PS50235"/>
    </source>
</evidence>
<evidence type="ECO:0000256" key="1">
    <source>
        <dbReference type="ARBA" id="ARBA00000707"/>
    </source>
</evidence>
<dbReference type="FunFam" id="3.90.70.10:FF:000048">
    <property type="entry name" value="Ubiquitin carboxyl-terminal hydrolase 31"/>
    <property type="match status" value="1"/>
</dbReference>
<feature type="region of interest" description="Disordered" evidence="4">
    <location>
        <begin position="1"/>
        <end position="28"/>
    </location>
</feature>
<dbReference type="Proteomes" id="UP001557470">
    <property type="component" value="Unassembled WGS sequence"/>
</dbReference>
<feature type="region of interest" description="Disordered" evidence="4">
    <location>
        <begin position="417"/>
        <end position="444"/>
    </location>
</feature>
<protein>
    <recommendedName>
        <fullName evidence="2">ubiquitinyl hydrolase 1</fullName>
        <ecNumber evidence="2">3.4.19.12</ecNumber>
    </recommendedName>
</protein>
<dbReference type="CDD" id="cd02674">
    <property type="entry name" value="Peptidase_C19R"/>
    <property type="match status" value="1"/>
</dbReference>
<dbReference type="InterPro" id="IPR001394">
    <property type="entry name" value="Peptidase_C19_UCH"/>
</dbReference>
<dbReference type="PROSITE" id="PS00972">
    <property type="entry name" value="USP_1"/>
    <property type="match status" value="1"/>
</dbReference>
<dbReference type="InterPro" id="IPR018200">
    <property type="entry name" value="USP_CS"/>
</dbReference>
<keyword evidence="7" id="KW-1185">Reference proteome</keyword>
<dbReference type="PANTHER" id="PTHR21646">
    <property type="entry name" value="UBIQUITIN CARBOXYL-TERMINAL HYDROLASE"/>
    <property type="match status" value="1"/>
</dbReference>
<sequence length="1242" mass="137288">MDNHKENKVRKQSMKTKSTKRNEKKYKAGKLFRRKSLKSVGNFMNRILKTLGTLAHFGDVEPPDAEDDDGGFRDSGACTLSANSGNLNKDELQVSREIMVKKSPSTWSSHGSIKDRLSWCYGEKIPGVLGLKNHGNTCFMNAVVQCLSNTDLLAEYLGLEQYKSDLCQGRVNGIVKSEDAQHARGEVTTQLASLVRALWTLEYTPQLSDEFKTIVSKYGSQFRGNSQHDALEFLLWLLDRVHEDANPTANIHSSRTKANSKGGGAGGEDSPVSSSAAAAALQPGARHSFVQEHFQAQYRSSLTCPHCLKQSNTFDPFLCISLPIPLRQTRCMCVTLVFSTKGQRYLRVGLAVPLIGAIACLRAMVADEGKITPDQVILSELYTTGFQRSFYDDDDLTSIAESDVVYAFQAPPLHTRGGSTRITGYHHSLPSSPYTSGPEGQRLPPSTTLSSEFLNHGGSTKVLLIICNTAGSGQQAVRFGPPFLMREERSLSWDQLQQSILSKLYYLMLNGSQAQNAGVLFKIRVVGGSASYSYLSPQDGRPLFHPAVDRALKLCGPGGPPHVKLVIEWEHKTKECLFGNIQEEVVKDSESVRLQQQHHLQQHSCSLDECLQLYTKEEQLAPDDAWKCPHCKQLQQGMVKMSLWTLPDILILHLKRFRQVGERRNKLSTQVRFPLAGLDMAPHVVKRSQSMKNLGPWPPAWKQPGSSHHISHPDMALPPDYLYDLYAVCNHHGGMHGGHYTAYCRNSVDGQWYSYDDSSVDLVPEEEVCTRGAYILFYQRRNVIPPWSASSSIRGSTSSSMSDHWLIRLNVDSKRGSLVSRSSTTCPSSVPDSPESPVFLDDPSREEKGGFETRPFVRGIQGRSVSMRTPTKSKDTLSKVFPMRWSFGSKDQRKTPAEPAPIPSPVELVEYLESGRRPRCTKDSIVNLMTGPPGNKQAPDSQSVQPRSVRSPSVGSSLSCMGQPKSPKLPEGQRRPPPDRTGSLRRSSKGPQREEAVMSSSYSTSTLTRRSTRKTKDDQGRPQEAQPRRGSATGVQPSSSAPSLRDRDREGTLRRSAKGYQEQPTVDRLVSPQGDKTKTVEKTEEMSKTNESLLSFFKSNFKRREPSRKSDSGKANNVIGSRSTSRQSLSNGAPGGMSLAGETRPNGAPRNGGANRFVDELPSTKSKRAVDIKRSQSSSNIPSKEESSMRRTASLHRNGLSHGGAPPLRSLTAEKPSYGTLQRARYSTTSLGRKRTVPESSF</sequence>
<organism evidence="6 7">
    <name type="scientific">Umbra pygmaea</name>
    <name type="common">Eastern mudminnow</name>
    <dbReference type="NCBI Taxonomy" id="75934"/>
    <lineage>
        <taxon>Eukaryota</taxon>
        <taxon>Metazoa</taxon>
        <taxon>Chordata</taxon>
        <taxon>Craniata</taxon>
        <taxon>Vertebrata</taxon>
        <taxon>Euteleostomi</taxon>
        <taxon>Actinopterygii</taxon>
        <taxon>Neopterygii</taxon>
        <taxon>Teleostei</taxon>
        <taxon>Protacanthopterygii</taxon>
        <taxon>Esociformes</taxon>
        <taxon>Umbridae</taxon>
        <taxon>Umbra</taxon>
    </lineage>
</organism>
<feature type="compositionally biased region" description="Low complexity" evidence="4">
    <location>
        <begin position="999"/>
        <end position="1009"/>
    </location>
</feature>
<comment type="catalytic activity">
    <reaction evidence="1">
        <text>Thiol-dependent hydrolysis of ester, thioester, amide, peptide and isopeptide bonds formed by the C-terminal Gly of ubiquitin (a 76-residue protein attached to proteins as an intracellular targeting signal).</text>
        <dbReference type="EC" id="3.4.19.12"/>
    </reaction>
</comment>
<dbReference type="InterPro" id="IPR050185">
    <property type="entry name" value="Ub_carboxyl-term_hydrolase"/>
</dbReference>
<keyword evidence="3" id="KW-0378">Hydrolase</keyword>
<dbReference type="PANTHER" id="PTHR21646:SF20">
    <property type="entry name" value="UBIQUITIN CARBOXYL-TERMINAL HYDROLASE 43"/>
    <property type="match status" value="1"/>
</dbReference>
<feature type="region of interest" description="Disordered" evidence="4">
    <location>
        <begin position="924"/>
        <end position="1242"/>
    </location>
</feature>
<dbReference type="Pfam" id="PF00443">
    <property type="entry name" value="UCH"/>
    <property type="match status" value="1"/>
</dbReference>
<feature type="compositionally biased region" description="Polar residues" evidence="4">
    <location>
        <begin position="248"/>
        <end position="259"/>
    </location>
</feature>
<feature type="compositionally biased region" description="Basic and acidic residues" evidence="4">
    <location>
        <begin position="1102"/>
        <end position="1112"/>
    </location>
</feature>
<dbReference type="SUPFAM" id="SSF54001">
    <property type="entry name" value="Cysteine proteinases"/>
    <property type="match status" value="1"/>
</dbReference>
<evidence type="ECO:0000313" key="6">
    <source>
        <dbReference type="EMBL" id="KAL1005932.1"/>
    </source>
</evidence>
<accession>A0ABD0XDN9</accession>
<name>A0ABD0XDN9_UMBPY</name>
<feature type="compositionally biased region" description="Basic and acidic residues" evidence="4">
    <location>
        <begin position="842"/>
        <end position="851"/>
    </location>
</feature>
<proteinExistence type="predicted"/>
<feature type="compositionally biased region" description="Low complexity" evidence="4">
    <location>
        <begin position="827"/>
        <end position="838"/>
    </location>
</feature>
<feature type="compositionally biased region" description="Low complexity" evidence="4">
    <location>
        <begin position="941"/>
        <end position="959"/>
    </location>
</feature>
<feature type="compositionally biased region" description="Polar residues" evidence="4">
    <location>
        <begin position="1113"/>
        <end position="1131"/>
    </location>
</feature>
<evidence type="ECO:0000256" key="4">
    <source>
        <dbReference type="SAM" id="MobiDB-lite"/>
    </source>
</evidence>
<gene>
    <name evidence="6" type="ORF">UPYG_G00065830</name>
</gene>
<dbReference type="Gene3D" id="3.90.70.10">
    <property type="entry name" value="Cysteine proteinases"/>
    <property type="match status" value="2"/>
</dbReference>
<feature type="compositionally biased region" description="Polar residues" evidence="4">
    <location>
        <begin position="1033"/>
        <end position="1042"/>
    </location>
</feature>